<feature type="domain" description="NAD(P)-binding" evidence="7">
    <location>
        <begin position="6"/>
        <end position="316"/>
    </location>
</feature>
<dbReference type="STRING" id="121292.AU252_15485"/>
<comment type="function">
    <text evidence="6">Catalyzes the conversion of GDP-D-mannose to GDP-4-dehydro-6-deoxy-D-mannose.</text>
</comment>
<evidence type="ECO:0000313" key="8">
    <source>
        <dbReference type="EMBL" id="ALV42375.1"/>
    </source>
</evidence>
<keyword evidence="5 6" id="KW-0456">Lyase</keyword>
<keyword evidence="4 6" id="KW-0521">NADP</keyword>
<dbReference type="GO" id="GO:0008446">
    <property type="term" value="F:GDP-mannose 4,6-dehydratase activity"/>
    <property type="evidence" value="ECO:0007669"/>
    <property type="project" value="UniProtKB-UniRule"/>
</dbReference>
<evidence type="ECO:0000256" key="4">
    <source>
        <dbReference type="ARBA" id="ARBA00022857"/>
    </source>
</evidence>
<evidence type="ECO:0000259" key="7">
    <source>
        <dbReference type="Pfam" id="PF16363"/>
    </source>
</evidence>
<proteinExistence type="inferred from homology"/>
<dbReference type="FunFam" id="3.40.50.720:FF:000102">
    <property type="entry name" value="GDP-mannose 4,6-dehydratase"/>
    <property type="match status" value="1"/>
</dbReference>
<dbReference type="PANTHER" id="PTHR43715">
    <property type="entry name" value="GDP-MANNOSE 4,6-DEHYDRATASE"/>
    <property type="match status" value="1"/>
</dbReference>
<dbReference type="Gene3D" id="3.90.25.10">
    <property type="entry name" value="UDP-galactose 4-epimerase, domain 1"/>
    <property type="match status" value="1"/>
</dbReference>
<gene>
    <name evidence="6" type="primary">gmd</name>
    <name evidence="8" type="ORF">AU252_15485</name>
</gene>
<dbReference type="HAMAP" id="MF_00955">
    <property type="entry name" value="GDP_Man_dehydratase"/>
    <property type="match status" value="1"/>
</dbReference>
<organism evidence="8">
    <name type="scientific">Pseudarthrobacter sulfonivorans</name>
    <dbReference type="NCBI Taxonomy" id="121292"/>
    <lineage>
        <taxon>Bacteria</taxon>
        <taxon>Bacillati</taxon>
        <taxon>Actinomycetota</taxon>
        <taxon>Actinomycetes</taxon>
        <taxon>Micrococcales</taxon>
        <taxon>Micrococcaceae</taxon>
        <taxon>Pseudarthrobacter</taxon>
    </lineage>
</organism>
<dbReference type="PANTHER" id="PTHR43715:SF1">
    <property type="entry name" value="GDP-MANNOSE 4,6 DEHYDRATASE"/>
    <property type="match status" value="1"/>
</dbReference>
<dbReference type="CDD" id="cd05260">
    <property type="entry name" value="GDP_MD_SDR_e"/>
    <property type="match status" value="1"/>
</dbReference>
<comment type="similarity">
    <text evidence="2 6">Belongs to the NAD(P)-dependent epimerase/dehydratase family. GDP-mannose 4,6-dehydratase subfamily.</text>
</comment>
<dbReference type="KEGG" id="psul:AU252_15485"/>
<dbReference type="GO" id="GO:0042351">
    <property type="term" value="P:'de novo' GDP-L-fucose biosynthetic process"/>
    <property type="evidence" value="ECO:0007669"/>
    <property type="project" value="TreeGrafter"/>
</dbReference>
<dbReference type="GO" id="GO:0070401">
    <property type="term" value="F:NADP+ binding"/>
    <property type="evidence" value="ECO:0007669"/>
    <property type="project" value="UniProtKB-UniRule"/>
</dbReference>
<dbReference type="EMBL" id="CP013747">
    <property type="protein sequence ID" value="ALV42375.1"/>
    <property type="molecule type" value="Genomic_DNA"/>
</dbReference>
<dbReference type="SUPFAM" id="SSF51735">
    <property type="entry name" value="NAD(P)-binding Rossmann-fold domains"/>
    <property type="match status" value="1"/>
</dbReference>
<name>A0A0U3FTX7_9MICC</name>
<protein>
    <recommendedName>
        <fullName evidence="3 6">GDP-mannose 4,6-dehydratase</fullName>
        <ecNumber evidence="3 6">4.2.1.47</ecNumber>
    </recommendedName>
    <alternativeName>
        <fullName evidence="6">GDP-D-mannose dehydratase</fullName>
    </alternativeName>
</protein>
<dbReference type="RefSeq" id="WP_058931492.1">
    <property type="nucleotide sequence ID" value="NZ_CP013747.1"/>
</dbReference>
<evidence type="ECO:0000313" key="9">
    <source>
        <dbReference type="Proteomes" id="UP000065151"/>
    </source>
</evidence>
<dbReference type="InterPro" id="IPR016040">
    <property type="entry name" value="NAD(P)-bd_dom"/>
</dbReference>
<evidence type="ECO:0000256" key="3">
    <source>
        <dbReference type="ARBA" id="ARBA00011989"/>
    </source>
</evidence>
<comment type="catalytic activity">
    <reaction evidence="6">
        <text>GDP-alpha-D-mannose = GDP-4-dehydro-alpha-D-rhamnose + H2O</text>
        <dbReference type="Rhea" id="RHEA:23820"/>
        <dbReference type="ChEBI" id="CHEBI:15377"/>
        <dbReference type="ChEBI" id="CHEBI:57527"/>
        <dbReference type="ChEBI" id="CHEBI:57964"/>
        <dbReference type="EC" id="4.2.1.47"/>
    </reaction>
</comment>
<evidence type="ECO:0000256" key="5">
    <source>
        <dbReference type="ARBA" id="ARBA00023239"/>
    </source>
</evidence>
<accession>A0A0U3FTX7</accession>
<dbReference type="AlphaFoldDB" id="A0A0U3FTX7"/>
<dbReference type="Gene3D" id="3.40.50.720">
    <property type="entry name" value="NAD(P)-binding Rossmann-like Domain"/>
    <property type="match status" value="1"/>
</dbReference>
<dbReference type="InterPro" id="IPR036291">
    <property type="entry name" value="NAD(P)-bd_dom_sf"/>
</dbReference>
<dbReference type="InterPro" id="IPR006368">
    <property type="entry name" value="GDP_Man_deHydtase"/>
</dbReference>
<comment type="cofactor">
    <cofactor evidence="1 6">
        <name>NADP(+)</name>
        <dbReference type="ChEBI" id="CHEBI:58349"/>
    </cofactor>
</comment>
<evidence type="ECO:0000256" key="6">
    <source>
        <dbReference type="HAMAP-Rule" id="MF_00955"/>
    </source>
</evidence>
<dbReference type="EC" id="4.2.1.47" evidence="3 6"/>
<comment type="caution">
    <text evidence="6">Lacks conserved residue(s) required for the propagation of feature annotation.</text>
</comment>
<dbReference type="NCBIfam" id="TIGR01472">
    <property type="entry name" value="gmd"/>
    <property type="match status" value="1"/>
</dbReference>
<evidence type="ECO:0000256" key="2">
    <source>
        <dbReference type="ARBA" id="ARBA00009263"/>
    </source>
</evidence>
<evidence type="ECO:0000256" key="1">
    <source>
        <dbReference type="ARBA" id="ARBA00001937"/>
    </source>
</evidence>
<dbReference type="Pfam" id="PF16363">
    <property type="entry name" value="GDP_Man_Dehyd"/>
    <property type="match status" value="1"/>
</dbReference>
<reference evidence="8 9" key="1">
    <citation type="submission" date="2015-12" db="EMBL/GenBank/DDBJ databases">
        <authorList>
            <person name="Shamseldin A."/>
            <person name="Moawad H."/>
            <person name="Abd El-Rahim W.M."/>
            <person name="Sadowsky M.J."/>
        </authorList>
    </citation>
    <scope>NUCLEOTIDE SEQUENCE [LARGE SCALE GENOMIC DNA]</scope>
    <source>
        <strain evidence="8 9">Ar51</strain>
    </source>
</reference>
<sequence>MTKRALITGITGQDGSYLAELLLNKGYEVHGLIRRASTFNTARVDHLYVDPHDPKAKLFLHYGDLSDGARLVTLLAEINPDEVYNLAAQSHVRVSFDEPEHTADTTGVGTIRLLEAVRMSGINTKFYQASSSEMFGATPPPQNEETPFYPRSPYGAAKVYSYWITKNYREAYGMFAVNGILFNHESPRRGETFVTRKITRAVAAIKAGKQDLLYMGNLDAVRDWGYAAEYVEGMWRMLQADEPDDFVLATGGNYTVRDFLQISFEHAGLNWENHVRFDERYLRPTEVDALVGDASKAQEKLGWKASVHTPELARIMVDADIEALKHAGNHWIDTVELESWKN</sequence>
<dbReference type="Proteomes" id="UP000065151">
    <property type="component" value="Chromosome"/>
</dbReference>